<organism evidence="1 2">
    <name type="scientific">Planobacterium oryzisoli</name>
    <dbReference type="NCBI Taxonomy" id="2771435"/>
    <lineage>
        <taxon>Bacteria</taxon>
        <taxon>Pseudomonadati</taxon>
        <taxon>Bacteroidota</taxon>
        <taxon>Flavobacteriia</taxon>
        <taxon>Flavobacteriales</taxon>
        <taxon>Weeksellaceae</taxon>
        <taxon>Chryseobacterium group</taxon>
        <taxon>Chryseobacterium</taxon>
    </lineage>
</organism>
<dbReference type="Proteomes" id="UP000694480">
    <property type="component" value="Unassembled WGS sequence"/>
</dbReference>
<gene>
    <name evidence="1" type="ORF">IC612_01265</name>
</gene>
<comment type="caution">
    <text evidence="1">The sequence shown here is derived from an EMBL/GenBank/DDBJ whole genome shotgun (WGS) entry which is preliminary data.</text>
</comment>
<dbReference type="Gene3D" id="3.40.50.150">
    <property type="entry name" value="Vaccinia Virus protein VP39"/>
    <property type="match status" value="1"/>
</dbReference>
<dbReference type="InterPro" id="IPR029063">
    <property type="entry name" value="SAM-dependent_MTases_sf"/>
</dbReference>
<name>A0A931EAH1_9FLAO</name>
<keyword evidence="2" id="KW-1185">Reference proteome</keyword>
<dbReference type="GO" id="GO:0008168">
    <property type="term" value="F:methyltransferase activity"/>
    <property type="evidence" value="ECO:0007669"/>
    <property type="project" value="UniProtKB-KW"/>
</dbReference>
<evidence type="ECO:0000313" key="1">
    <source>
        <dbReference type="EMBL" id="MBF5026424.1"/>
    </source>
</evidence>
<keyword evidence="1" id="KW-0489">Methyltransferase</keyword>
<sequence length="109" mass="12037">MIFPPKHWKTQKKRLGTKGAEVTFVAADIRDFLQEKRFDLWHDRAALHFLSSPSDARTYAKNAAASIKKDGILVVAVFSPDGPTKCSVLKSSSTMLSVLKKSSLGISRC</sequence>
<accession>A0A931EAH1</accession>
<evidence type="ECO:0000313" key="2">
    <source>
        <dbReference type="Proteomes" id="UP000694480"/>
    </source>
</evidence>
<dbReference type="SUPFAM" id="SSF53335">
    <property type="entry name" value="S-adenosyl-L-methionine-dependent methyltransferases"/>
    <property type="match status" value="1"/>
</dbReference>
<reference evidence="1" key="1">
    <citation type="submission" date="2020-11" db="EMBL/GenBank/DDBJ databases">
        <title>Genome seq and assembly of Planobacterium sp.</title>
        <authorList>
            <person name="Chhetri G."/>
        </authorList>
    </citation>
    <scope>NUCLEOTIDE SEQUENCE</scope>
    <source>
        <strain evidence="1">GCR5</strain>
    </source>
</reference>
<proteinExistence type="predicted"/>
<protein>
    <submittedName>
        <fullName evidence="1">Class I SAM-dependent methyltransferase</fullName>
    </submittedName>
</protein>
<dbReference type="RefSeq" id="WP_194738349.1">
    <property type="nucleotide sequence ID" value="NZ_JADKYY010000001.1"/>
</dbReference>
<keyword evidence="1" id="KW-0808">Transferase</keyword>
<dbReference type="EMBL" id="JADKYY010000001">
    <property type="protein sequence ID" value="MBF5026424.1"/>
    <property type="molecule type" value="Genomic_DNA"/>
</dbReference>
<dbReference type="GO" id="GO:0032259">
    <property type="term" value="P:methylation"/>
    <property type="evidence" value="ECO:0007669"/>
    <property type="project" value="UniProtKB-KW"/>
</dbReference>
<dbReference type="AlphaFoldDB" id="A0A931EAH1"/>